<dbReference type="GO" id="GO:0003677">
    <property type="term" value="F:DNA binding"/>
    <property type="evidence" value="ECO:0007669"/>
    <property type="project" value="InterPro"/>
</dbReference>
<dbReference type="CDD" id="cd00093">
    <property type="entry name" value="HTH_XRE"/>
    <property type="match status" value="1"/>
</dbReference>
<comment type="caution">
    <text evidence="3">The sequence shown here is derived from an EMBL/GenBank/DDBJ whole genome shotgun (WGS) entry which is preliminary data.</text>
</comment>
<evidence type="ECO:0000313" key="4">
    <source>
        <dbReference type="Proteomes" id="UP000713964"/>
    </source>
</evidence>
<name>A0A930L4G3_9MICC</name>
<evidence type="ECO:0000256" key="1">
    <source>
        <dbReference type="ARBA" id="ARBA00007227"/>
    </source>
</evidence>
<dbReference type="EMBL" id="JABZXL010000024">
    <property type="protein sequence ID" value="MBF1659721.1"/>
    <property type="molecule type" value="Genomic_DNA"/>
</dbReference>
<dbReference type="InterPro" id="IPR010359">
    <property type="entry name" value="IrrE_HExxH"/>
</dbReference>
<dbReference type="InterPro" id="IPR010982">
    <property type="entry name" value="Lambda_DNA-bd_dom_sf"/>
</dbReference>
<dbReference type="InterPro" id="IPR001387">
    <property type="entry name" value="Cro/C1-type_HTH"/>
</dbReference>
<dbReference type="InterPro" id="IPR052345">
    <property type="entry name" value="Rad_response_metalloprotease"/>
</dbReference>
<reference evidence="3" key="1">
    <citation type="submission" date="2020-04" db="EMBL/GenBank/DDBJ databases">
        <title>Deep metagenomics examines the oral microbiome during advanced dental caries in children, revealing novel taxa and co-occurrences with host molecules.</title>
        <authorList>
            <person name="Baker J.L."/>
            <person name="Morton J.T."/>
            <person name="Dinis M."/>
            <person name="Alvarez R."/>
            <person name="Tran N.C."/>
            <person name="Knight R."/>
            <person name="Edlund A."/>
        </authorList>
    </citation>
    <scope>NUCLEOTIDE SEQUENCE</scope>
    <source>
        <strain evidence="3">JCVI_29_bin.11</strain>
    </source>
</reference>
<dbReference type="Pfam" id="PF01381">
    <property type="entry name" value="HTH_3"/>
    <property type="match status" value="1"/>
</dbReference>
<dbReference type="Pfam" id="PF06114">
    <property type="entry name" value="Peptidase_M78"/>
    <property type="match status" value="1"/>
</dbReference>
<dbReference type="PANTHER" id="PTHR43236:SF1">
    <property type="entry name" value="BLL7220 PROTEIN"/>
    <property type="match status" value="1"/>
</dbReference>
<gene>
    <name evidence="3" type="ORF">HXO58_07795</name>
</gene>
<dbReference type="AlphaFoldDB" id="A0A930L4G3"/>
<protein>
    <submittedName>
        <fullName evidence="3">ImmA/IrrE family metallo-endopeptidase</fullName>
    </submittedName>
</protein>
<accession>A0A930L4G3</accession>
<dbReference type="SMART" id="SM00530">
    <property type="entry name" value="HTH_XRE"/>
    <property type="match status" value="1"/>
</dbReference>
<comment type="similarity">
    <text evidence="1">Belongs to the short-chain fatty acyl-CoA assimilation regulator (ScfR) family.</text>
</comment>
<evidence type="ECO:0000313" key="3">
    <source>
        <dbReference type="EMBL" id="MBF1659721.1"/>
    </source>
</evidence>
<dbReference type="SUPFAM" id="SSF47413">
    <property type="entry name" value="lambda repressor-like DNA-binding domains"/>
    <property type="match status" value="1"/>
</dbReference>
<dbReference type="Proteomes" id="UP000713964">
    <property type="component" value="Unassembled WGS sequence"/>
</dbReference>
<organism evidence="3 4">
    <name type="scientific">Rothia mucilaginosa</name>
    <dbReference type="NCBI Taxonomy" id="43675"/>
    <lineage>
        <taxon>Bacteria</taxon>
        <taxon>Bacillati</taxon>
        <taxon>Actinomycetota</taxon>
        <taxon>Actinomycetes</taxon>
        <taxon>Micrococcales</taxon>
        <taxon>Micrococcaceae</taxon>
        <taxon>Rothia</taxon>
    </lineage>
</organism>
<dbReference type="PROSITE" id="PS50943">
    <property type="entry name" value="HTH_CROC1"/>
    <property type="match status" value="1"/>
</dbReference>
<feature type="domain" description="HTH cro/C1-type" evidence="2">
    <location>
        <begin position="11"/>
        <end position="65"/>
    </location>
</feature>
<dbReference type="Gene3D" id="1.10.260.40">
    <property type="entry name" value="lambda repressor-like DNA-binding domains"/>
    <property type="match status" value="1"/>
</dbReference>
<sequence length="365" mass="41111">MNTPLFTRTRLSFLRNLEGMSKSDLARRIGVSPAAVTQWESGVKTPSPESIARVAQALNVPADFFTPGELAEPATPETMHYSTKSAKILSEHAQKGALAYVTAAQYVDSMLATYVDFPARNLPDIPADPEVQESAIPELAAELVRQDWAVPANEPIRHLIRSAENNGVRVIWAPERASACAPYSVDTGAFPLVVLNTWSQDYYQQRVDLATQLGHLVMHADAEPQRKPYWDQATSFAEHLLLPAEAFEREFPKRFTQDGWMRLFEMKEKWGVPVQWMLSCAHHRGILKTRRYHERLQELKAYGWKTIEPGNIGTPEDSSLYPTALRLITTEGYASTEQLSEQSRVPGWCFTLITSRALRIENISK</sequence>
<evidence type="ECO:0000259" key="2">
    <source>
        <dbReference type="PROSITE" id="PS50943"/>
    </source>
</evidence>
<dbReference type="PANTHER" id="PTHR43236">
    <property type="entry name" value="ANTITOXIN HIGA1"/>
    <property type="match status" value="1"/>
</dbReference>
<proteinExistence type="inferred from homology"/>